<dbReference type="InterPro" id="IPR027020">
    <property type="entry name" value="YnjB"/>
</dbReference>
<dbReference type="Gene3D" id="3.40.190.10">
    <property type="entry name" value="Periplasmic binding protein-like II"/>
    <property type="match status" value="2"/>
</dbReference>
<keyword evidence="2" id="KW-1185">Reference proteome</keyword>
<dbReference type="NCBIfam" id="NF008633">
    <property type="entry name" value="PRK11622.1"/>
    <property type="match status" value="1"/>
</dbReference>
<dbReference type="PIRSF" id="PIRSF029172">
    <property type="entry name" value="UCP029172_ABC_sbc_YnjB"/>
    <property type="match status" value="1"/>
</dbReference>
<dbReference type="Proteomes" id="UP001194469">
    <property type="component" value="Unassembled WGS sequence"/>
</dbReference>
<sequence>MHPFRSPSVSPAISCCPFGLHHVSRPPRSAGLFRMAAQSRPFLLTLLAVLAVLCLGRPVLAEEMTMPRPASQPWAEVEAAARGATVRFHMYGGMATANRYVDGFVAPELARRYGITLVRVPMDAPVFVNRLLAEKSAGRATGSMDLLWINGENFRNARLGGVLWGPYAPALPNMALTDPVQGATDFGYPVDGYESPYGRAQLVLEYDTARTPEPPRTMAQLGQWVKAHPGRFTYPQPPDFTGSAFIRQAFYALTGGHEQYMRPLDKDLLGRKAPTLWAWLRELAPHLWQAGRAYPRDAAALDALFARGEVDFSVSYHPAHAQALIDDGTYPATVRTVALDDGSIFNTHFVAIPFNAPNKAAAMVAANFLLSPEAQLAKMDPAWWGDFPAIEVGRLPDEWRARFATVKMGEATLPPDTLARRAVPEIPADWLEALERGWDAEVLRK</sequence>
<reference evidence="1 2" key="1">
    <citation type="submission" date="2019-08" db="EMBL/GenBank/DDBJ databases">
        <authorList>
            <person name="Luo N."/>
        </authorList>
    </citation>
    <scope>NUCLEOTIDE SEQUENCE [LARGE SCALE GENOMIC DNA]</scope>
    <source>
        <strain evidence="1 2">NCIMB 9442</strain>
    </source>
</reference>
<evidence type="ECO:0000313" key="1">
    <source>
        <dbReference type="EMBL" id="MBG3876379.1"/>
    </source>
</evidence>
<dbReference type="RefSeq" id="WP_196608537.1">
    <property type="nucleotide sequence ID" value="NZ_VRYY01000110.1"/>
</dbReference>
<dbReference type="Pfam" id="PF13416">
    <property type="entry name" value="SBP_bac_8"/>
    <property type="match status" value="1"/>
</dbReference>
<dbReference type="PANTHER" id="PTHR42779:SF1">
    <property type="entry name" value="PROTEIN YNJB"/>
    <property type="match status" value="1"/>
</dbReference>
<dbReference type="PANTHER" id="PTHR42779">
    <property type="entry name" value="PROTEIN YNJB"/>
    <property type="match status" value="1"/>
</dbReference>
<evidence type="ECO:0000313" key="2">
    <source>
        <dbReference type="Proteomes" id="UP001194469"/>
    </source>
</evidence>
<gene>
    <name evidence="1" type="ORF">FVW20_04895</name>
</gene>
<dbReference type="EMBL" id="VRYY01000110">
    <property type="protein sequence ID" value="MBG3876379.1"/>
    <property type="molecule type" value="Genomic_DNA"/>
</dbReference>
<organism evidence="1 2">
    <name type="scientific">Nitratidesulfovibrio oxamicus</name>
    <dbReference type="NCBI Taxonomy" id="32016"/>
    <lineage>
        <taxon>Bacteria</taxon>
        <taxon>Pseudomonadati</taxon>
        <taxon>Thermodesulfobacteriota</taxon>
        <taxon>Desulfovibrionia</taxon>
        <taxon>Desulfovibrionales</taxon>
        <taxon>Desulfovibrionaceae</taxon>
        <taxon>Nitratidesulfovibrio</taxon>
    </lineage>
</organism>
<accession>A0ABS0J1T6</accession>
<dbReference type="InterPro" id="IPR006059">
    <property type="entry name" value="SBP"/>
</dbReference>
<name>A0ABS0J1T6_9BACT</name>
<comment type="caution">
    <text evidence="1">The sequence shown here is derived from an EMBL/GenBank/DDBJ whole genome shotgun (WGS) entry which is preliminary data.</text>
</comment>
<dbReference type="SUPFAM" id="SSF53850">
    <property type="entry name" value="Periplasmic binding protein-like II"/>
    <property type="match status" value="1"/>
</dbReference>
<protein>
    <submittedName>
        <fullName evidence="1">ABC transporter substrate-binding protein</fullName>
    </submittedName>
</protein>
<proteinExistence type="predicted"/>